<keyword evidence="1" id="KW-0472">Membrane</keyword>
<accession>A0A4Q0XS49</accession>
<keyword evidence="3" id="KW-1185">Reference proteome</keyword>
<comment type="caution">
    <text evidence="2">The sequence shown here is derived from an EMBL/GenBank/DDBJ whole genome shotgun (WGS) entry which is preliminary data.</text>
</comment>
<dbReference type="EMBL" id="PDKN01000002">
    <property type="protein sequence ID" value="RXJ60320.1"/>
    <property type="molecule type" value="Genomic_DNA"/>
</dbReference>
<evidence type="ECO:0000313" key="2">
    <source>
        <dbReference type="EMBL" id="RXJ60320.1"/>
    </source>
</evidence>
<evidence type="ECO:0000256" key="1">
    <source>
        <dbReference type="SAM" id="Phobius"/>
    </source>
</evidence>
<dbReference type="OrthoDB" id="5348450at2"/>
<organism evidence="2 3">
    <name type="scientific">Candidatus Marinarcus aquaticus</name>
    <dbReference type="NCBI Taxonomy" id="2044504"/>
    <lineage>
        <taxon>Bacteria</taxon>
        <taxon>Pseudomonadati</taxon>
        <taxon>Campylobacterota</taxon>
        <taxon>Epsilonproteobacteria</taxon>
        <taxon>Campylobacterales</taxon>
        <taxon>Arcobacteraceae</taxon>
        <taxon>Candidatus Marinarcus</taxon>
    </lineage>
</organism>
<gene>
    <name evidence="2" type="ORF">CRV04_04785</name>
</gene>
<keyword evidence="1" id="KW-1133">Transmembrane helix</keyword>
<evidence type="ECO:0000313" key="3">
    <source>
        <dbReference type="Proteomes" id="UP000290657"/>
    </source>
</evidence>
<dbReference type="RefSeq" id="WP_128995669.1">
    <property type="nucleotide sequence ID" value="NZ_PDKN01000002.1"/>
</dbReference>
<dbReference type="AlphaFoldDB" id="A0A4Q0XS49"/>
<protein>
    <recommendedName>
        <fullName evidence="4">DUF3649 domain-containing protein</fullName>
    </recommendedName>
</protein>
<keyword evidence="1" id="KW-0812">Transmembrane</keyword>
<dbReference type="Proteomes" id="UP000290657">
    <property type="component" value="Unassembled WGS sequence"/>
</dbReference>
<feature type="transmembrane region" description="Helical" evidence="1">
    <location>
        <begin position="51"/>
        <end position="72"/>
    </location>
</feature>
<feature type="transmembrane region" description="Helical" evidence="1">
    <location>
        <begin position="20"/>
        <end position="45"/>
    </location>
</feature>
<feature type="transmembrane region" description="Helical" evidence="1">
    <location>
        <begin position="79"/>
        <end position="99"/>
    </location>
</feature>
<reference evidence="2 3" key="1">
    <citation type="submission" date="2017-10" db="EMBL/GenBank/DDBJ databases">
        <title>Genomics of the genus Arcobacter.</title>
        <authorList>
            <person name="Perez-Cataluna A."/>
            <person name="Figueras M.J."/>
        </authorList>
    </citation>
    <scope>NUCLEOTIDE SEQUENCE [LARGE SCALE GENOMIC DNA]</scope>
    <source>
        <strain evidence="2 3">CECT 8987</strain>
    </source>
</reference>
<sequence>MTYLKHLKLPEKSGNKIGLFRTLCAVFGGLSVAYLGMTLLIYIIPGTPGESIVIPLLFNTLAWAIAALWIVVAPTRWSALMRSLVPSVLFLMIIIGLVVKG</sequence>
<proteinExistence type="predicted"/>
<evidence type="ECO:0008006" key="4">
    <source>
        <dbReference type="Google" id="ProtNLM"/>
    </source>
</evidence>
<name>A0A4Q0XS49_9BACT</name>